<reference evidence="2" key="1">
    <citation type="submission" date="2020-06" db="EMBL/GenBank/DDBJ databases">
        <title>WGS assembly of Ceratodon purpureus strain R40.</title>
        <authorList>
            <person name="Carey S.B."/>
            <person name="Jenkins J."/>
            <person name="Shu S."/>
            <person name="Lovell J.T."/>
            <person name="Sreedasyam A."/>
            <person name="Maumus F."/>
            <person name="Tiley G.P."/>
            <person name="Fernandez-Pozo N."/>
            <person name="Barry K."/>
            <person name="Chen C."/>
            <person name="Wang M."/>
            <person name="Lipzen A."/>
            <person name="Daum C."/>
            <person name="Saski C.A."/>
            <person name="Payton A.C."/>
            <person name="Mcbreen J.C."/>
            <person name="Conrad R.E."/>
            <person name="Kollar L.M."/>
            <person name="Olsson S."/>
            <person name="Huttunen S."/>
            <person name="Landis J.B."/>
            <person name="Wickett N.J."/>
            <person name="Johnson M.G."/>
            <person name="Rensing S.A."/>
            <person name="Grimwood J."/>
            <person name="Schmutz J."/>
            <person name="Mcdaniel S.F."/>
        </authorList>
    </citation>
    <scope>NUCLEOTIDE SEQUENCE</scope>
    <source>
        <strain evidence="2">R40</strain>
    </source>
</reference>
<dbReference type="PANTHER" id="PTHR18976">
    <property type="entry name" value="APOLIPOPROTEIN"/>
    <property type="match status" value="1"/>
</dbReference>
<gene>
    <name evidence="2" type="ORF">KC19_3G267100</name>
</gene>
<dbReference type="InterPro" id="IPR050163">
    <property type="entry name" value="Apolipoprotein_A1/A4/E"/>
</dbReference>
<feature type="compositionally biased region" description="Low complexity" evidence="1">
    <location>
        <begin position="633"/>
        <end position="642"/>
    </location>
</feature>
<feature type="compositionally biased region" description="Basic and acidic residues" evidence="1">
    <location>
        <begin position="452"/>
        <end position="580"/>
    </location>
</feature>
<dbReference type="Gene3D" id="1.20.120.20">
    <property type="entry name" value="Apolipoprotein"/>
    <property type="match status" value="1"/>
</dbReference>
<feature type="compositionally biased region" description="Basic and acidic residues" evidence="1">
    <location>
        <begin position="411"/>
        <end position="420"/>
    </location>
</feature>
<feature type="compositionally biased region" description="Polar residues" evidence="1">
    <location>
        <begin position="673"/>
        <end position="682"/>
    </location>
</feature>
<dbReference type="Proteomes" id="UP000822688">
    <property type="component" value="Chromosome 3"/>
</dbReference>
<evidence type="ECO:0000256" key="1">
    <source>
        <dbReference type="SAM" id="MobiDB-lite"/>
    </source>
</evidence>
<evidence type="ECO:0000313" key="3">
    <source>
        <dbReference type="Proteomes" id="UP000822688"/>
    </source>
</evidence>
<dbReference type="SUPFAM" id="SSF58113">
    <property type="entry name" value="Apolipoprotein A-I"/>
    <property type="match status" value="2"/>
</dbReference>
<feature type="region of interest" description="Disordered" evidence="1">
    <location>
        <begin position="411"/>
        <end position="682"/>
    </location>
</feature>
<organism evidence="2 3">
    <name type="scientific">Ceratodon purpureus</name>
    <name type="common">Fire moss</name>
    <name type="synonym">Dicranum purpureum</name>
    <dbReference type="NCBI Taxonomy" id="3225"/>
    <lineage>
        <taxon>Eukaryota</taxon>
        <taxon>Viridiplantae</taxon>
        <taxon>Streptophyta</taxon>
        <taxon>Embryophyta</taxon>
        <taxon>Bryophyta</taxon>
        <taxon>Bryophytina</taxon>
        <taxon>Bryopsida</taxon>
        <taxon>Dicranidae</taxon>
        <taxon>Pseudoditrichales</taxon>
        <taxon>Ditrichaceae</taxon>
        <taxon>Ceratodon</taxon>
    </lineage>
</organism>
<keyword evidence="3" id="KW-1185">Reference proteome</keyword>
<feature type="compositionally biased region" description="Polar residues" evidence="1">
    <location>
        <begin position="649"/>
        <end position="661"/>
    </location>
</feature>
<feature type="compositionally biased region" description="Polar residues" evidence="1">
    <location>
        <begin position="434"/>
        <end position="451"/>
    </location>
</feature>
<accession>A0A8T0IQ85</accession>
<dbReference type="AlphaFoldDB" id="A0A8T0IQ85"/>
<evidence type="ECO:0000313" key="2">
    <source>
        <dbReference type="EMBL" id="KAG0585207.1"/>
    </source>
</evidence>
<dbReference type="PANTHER" id="PTHR18976:SF34">
    <property type="entry name" value="LIPID-BINDING PROTEIN"/>
    <property type="match status" value="1"/>
</dbReference>
<dbReference type="EMBL" id="CM026423">
    <property type="protein sequence ID" value="KAG0585207.1"/>
    <property type="molecule type" value="Genomic_DNA"/>
</dbReference>
<comment type="caution">
    <text evidence="2">The sequence shown here is derived from an EMBL/GenBank/DDBJ whole genome shotgun (WGS) entry which is preliminary data.</text>
</comment>
<feature type="compositionally biased region" description="Basic and acidic residues" evidence="1">
    <location>
        <begin position="588"/>
        <end position="632"/>
    </location>
</feature>
<protein>
    <submittedName>
        <fullName evidence="2">Uncharacterized protein</fullName>
    </submittedName>
</protein>
<feature type="region of interest" description="Disordered" evidence="1">
    <location>
        <begin position="99"/>
        <end position="121"/>
    </location>
</feature>
<name>A0A8T0IQ85_CERPU</name>
<dbReference type="Gene3D" id="6.10.140.1430">
    <property type="match status" value="1"/>
</dbReference>
<sequence length="682" mass="72218">MAATFGCSTARVLYNAPVAGTRTSGEPSTLIIARLHLRGRRANGGSKKLSLKLAGRQGINRGVSLVRASLNNEGDKVRELASEKAVESGQQVAQDAKKLANGQSPVELDAKAEDASDAASYESDVREKVVDVASDMAVDNSADVDALAKKDAGPLAETYGRSIDDTAEALEAKAAELSDREAMKVSSGSGESGDNSGTFFKDQVIKEKVLDVASASAVDEGPEVEATAQEDAADMTGKVGGDLRRNKVTIEGMADTASKLEADRSGSDVETGAKKAVQEGKQQVGSQFEGLSRTISKNLKEGIDASRPSIEELSRTASKGVKVGQENLDYAAEGAAELSGDAREVLDGAKGALDKRLKVINLAAEEARETGNMVAELATKGWNVLTKSTERFVEKFQKNVGDLQETAQEKAQEAQLKAEETAEQAQSKFAEAKSTVQTKTDELTNIAQQKASESKSKLEDTADRAQSKFGEAKDKAQAKTEELKDTAQEKASESKSQLEETADKAQSKFGEAKDKAQAKTEELKDTAEEKVSESKSQLEETADKAQSKFGKAKDTVQTKTGELKDTAQEKASESKSKLEGTAEAAQSKAEELSSSAKEKADDVKENVESKAGSEKDSFTNAVDKMKDFEQKQGSDQYSQSSGGVIGQTPGVQGSGQHTGSDNENDGSKGPKSSVVSQTPRHL</sequence>
<proteinExistence type="predicted"/>